<organism evidence="1">
    <name type="scientific">bioreactor metagenome</name>
    <dbReference type="NCBI Taxonomy" id="1076179"/>
    <lineage>
        <taxon>unclassified sequences</taxon>
        <taxon>metagenomes</taxon>
        <taxon>ecological metagenomes</taxon>
    </lineage>
</organism>
<protein>
    <submittedName>
        <fullName evidence="1">Uncharacterized protein</fullName>
    </submittedName>
</protein>
<dbReference type="EMBL" id="VSSQ01043765">
    <property type="protein sequence ID" value="MPM97492.1"/>
    <property type="molecule type" value="Genomic_DNA"/>
</dbReference>
<proteinExistence type="predicted"/>
<dbReference type="AlphaFoldDB" id="A0A645EA45"/>
<reference evidence="1" key="1">
    <citation type="submission" date="2019-08" db="EMBL/GenBank/DDBJ databases">
        <authorList>
            <person name="Kucharzyk K."/>
            <person name="Murdoch R.W."/>
            <person name="Higgins S."/>
            <person name="Loffler F."/>
        </authorList>
    </citation>
    <scope>NUCLEOTIDE SEQUENCE</scope>
</reference>
<comment type="caution">
    <text evidence="1">The sequence shown here is derived from an EMBL/GenBank/DDBJ whole genome shotgun (WGS) entry which is preliminary data.</text>
</comment>
<name>A0A645EA45_9ZZZZ</name>
<sequence>MISYVCCCKFTSVTVNKVKFNLARLCNIFWLVPLRAQRGVRQENLTCFCPVYCSSSHTETIAHNTIIFFYASRWSSIHFRKDSSCYFGIKHVPVRLSHHGLNNHGHCFIFVAETMFFPVCPCSGIVKRRPNFPYSQLNFFVTFFYRPCIGRKTSSVLTCKREFF</sequence>
<gene>
    <name evidence="1" type="ORF">SDC9_144665</name>
</gene>
<evidence type="ECO:0000313" key="1">
    <source>
        <dbReference type="EMBL" id="MPM97492.1"/>
    </source>
</evidence>
<accession>A0A645EA45</accession>